<dbReference type="EMBL" id="JANBUN010003793">
    <property type="protein sequence ID" value="KAJ2789392.1"/>
    <property type="molecule type" value="Genomic_DNA"/>
</dbReference>
<accession>A0ACC1KFU0</accession>
<reference evidence="1" key="1">
    <citation type="submission" date="2022-07" db="EMBL/GenBank/DDBJ databases">
        <title>Phylogenomic reconstructions and comparative analyses of Kickxellomycotina fungi.</title>
        <authorList>
            <person name="Reynolds N.K."/>
            <person name="Stajich J.E."/>
            <person name="Barry K."/>
            <person name="Grigoriev I.V."/>
            <person name="Crous P."/>
            <person name="Smith M.E."/>
        </authorList>
    </citation>
    <scope>NUCLEOTIDE SEQUENCE</scope>
    <source>
        <strain evidence="1">BCRC 34780</strain>
    </source>
</reference>
<feature type="non-terminal residue" evidence="1">
    <location>
        <position position="334"/>
    </location>
</feature>
<dbReference type="Proteomes" id="UP001140087">
    <property type="component" value="Unassembled WGS sequence"/>
</dbReference>
<organism evidence="1 2">
    <name type="scientific">Coemansia helicoidea</name>
    <dbReference type="NCBI Taxonomy" id="1286919"/>
    <lineage>
        <taxon>Eukaryota</taxon>
        <taxon>Fungi</taxon>
        <taxon>Fungi incertae sedis</taxon>
        <taxon>Zoopagomycota</taxon>
        <taxon>Kickxellomycotina</taxon>
        <taxon>Kickxellomycetes</taxon>
        <taxon>Kickxellales</taxon>
        <taxon>Kickxellaceae</taxon>
        <taxon>Coemansia</taxon>
    </lineage>
</organism>
<name>A0ACC1KFU0_9FUNG</name>
<protein>
    <submittedName>
        <fullName evidence="1">Uncharacterized protein</fullName>
    </submittedName>
</protein>
<comment type="caution">
    <text evidence="1">The sequence shown here is derived from an EMBL/GenBank/DDBJ whole genome shotgun (WGS) entry which is preliminary data.</text>
</comment>
<sequence length="334" mass="34919">MAMVIGTIIGSGIFSTPALILEAVGSVGMSMVVWLIGAAASVCGCIVYMELGTMLPRSGGEKEYLAAAFPRPRALLPFLFCMSSIAICSPSGLAADSAVTGTYFMYAGTGRTTDHNAWAQRMIGVGVAVLCLLLHGFFVRAAIRIQGVLTVIKVLLLLLIVVVGMVRGIGGGVRRSDTAGGLFAGTSTHPSAYVSALFKVFFAYSGYTSLNYSTSELRNPVRNLPRAALGGLLVTATLYVLSNVAYFVVLDPAMVRESGTAVAGVFFTQALGRTWGQRVVPLLIGLATLGNVMCGTFAASRVVFEAAREGFLPLGTVLGHVSRFQSPLAALALC</sequence>
<keyword evidence="2" id="KW-1185">Reference proteome</keyword>
<evidence type="ECO:0000313" key="1">
    <source>
        <dbReference type="EMBL" id="KAJ2789392.1"/>
    </source>
</evidence>
<proteinExistence type="predicted"/>
<gene>
    <name evidence="1" type="ORF">H4R21_006750</name>
</gene>
<evidence type="ECO:0000313" key="2">
    <source>
        <dbReference type="Proteomes" id="UP001140087"/>
    </source>
</evidence>